<dbReference type="Pfam" id="PF06949">
    <property type="entry name" value="DUF1292"/>
    <property type="match status" value="1"/>
</dbReference>
<dbReference type="STRING" id="759620.WS105_0405"/>
<dbReference type="HAMAP" id="MF_01448">
    <property type="entry name" value="UPF0473"/>
    <property type="match status" value="1"/>
</dbReference>
<gene>
    <name evidence="3" type="ORF">WS74_0408</name>
</gene>
<comment type="similarity">
    <text evidence="1 2">Belongs to the UPF0473 family.</text>
</comment>
<dbReference type="AlphaFoldDB" id="A0A075TYD6"/>
<accession>A0A075TYD6</accession>
<dbReference type="KEGG" id="wci:WS105_0405"/>
<sequence length="91" mass="10423">MVEAQNEEIFVLTDDDGNEQTFVEMFSFDSEDYGKSYIVLAPDVDTGEDVTVLPYIYNPNDENDTLQPVETQEEFDMIEEVMNTLFADGHI</sequence>
<dbReference type="RefSeq" id="WP_009765494.1">
    <property type="nucleotide sequence ID" value="NZ_CP009223.1"/>
</dbReference>
<reference evidence="3 4" key="1">
    <citation type="journal article" date="2014" name="Genome Announc.">
        <title>Complete Genome Sequences of Fish Pathogenic Weissella ceti Strains WS74 and WS105.</title>
        <authorList>
            <person name="Figueiredo H.C."/>
            <person name="Leal C.A."/>
            <person name="Dorella F.A."/>
            <person name="Carvalho A.F."/>
            <person name="Soares S.C."/>
            <person name="Pereira F.L."/>
            <person name="Azevedo V.A."/>
        </authorList>
    </citation>
    <scope>NUCLEOTIDE SEQUENCE [LARGE SCALE GENOMIC DNA]</scope>
    <source>
        <strain evidence="3 4">WS74</strain>
    </source>
</reference>
<evidence type="ECO:0000256" key="1">
    <source>
        <dbReference type="ARBA" id="ARBA00008439"/>
    </source>
</evidence>
<dbReference type="PANTHER" id="PTHR40066">
    <property type="entry name" value="UPF0473 PROTEIN CBO2561/CLC_2432"/>
    <property type="match status" value="1"/>
</dbReference>
<keyword evidence="4" id="KW-1185">Reference proteome</keyword>
<dbReference type="OrthoDB" id="2086132at2"/>
<dbReference type="EMBL" id="CP009223">
    <property type="protein sequence ID" value="AIM62660.1"/>
    <property type="molecule type" value="Genomic_DNA"/>
</dbReference>
<dbReference type="KEGG" id="wct:WS74_0408"/>
<dbReference type="PATRIC" id="fig|759620.7.peg.394"/>
<protein>
    <recommendedName>
        <fullName evidence="2">UPF0473 protein WS74_0408</fullName>
    </recommendedName>
</protein>
<reference evidence="4" key="2">
    <citation type="submission" date="2014-08" db="EMBL/GenBank/DDBJ databases">
        <title>Complete genome of Weissella ceti strain WS74 isolated from diseased rainbow trout in Brazil.</title>
        <authorList>
            <person name="Figueiredo H.C.P."/>
            <person name="Leal C.A.G."/>
            <person name="Pereira F.L."/>
            <person name="Soares S.C."/>
            <person name="Dorella F.A."/>
            <person name="Carvalho A.F."/>
            <person name="Azevedo V.A.C."/>
        </authorList>
    </citation>
    <scope>NUCLEOTIDE SEQUENCE [LARGE SCALE GENOMIC DNA]</scope>
    <source>
        <strain evidence="4">WS74</strain>
    </source>
</reference>
<evidence type="ECO:0000313" key="3">
    <source>
        <dbReference type="EMBL" id="AIM62660.1"/>
    </source>
</evidence>
<dbReference type="PANTHER" id="PTHR40066:SF1">
    <property type="entry name" value="UPF0473 PROTEIN CBO2561_CLC_2432"/>
    <property type="match status" value="1"/>
</dbReference>
<evidence type="ECO:0000256" key="2">
    <source>
        <dbReference type="HAMAP-Rule" id="MF_01448"/>
    </source>
</evidence>
<dbReference type="KEGG" id="wce:WS08_0407"/>
<evidence type="ECO:0000313" key="4">
    <source>
        <dbReference type="Proteomes" id="UP000029079"/>
    </source>
</evidence>
<organism evidence="3 4">
    <name type="scientific">Weissella ceti</name>
    <dbReference type="NCBI Taxonomy" id="759620"/>
    <lineage>
        <taxon>Bacteria</taxon>
        <taxon>Bacillati</taxon>
        <taxon>Bacillota</taxon>
        <taxon>Bacilli</taxon>
        <taxon>Lactobacillales</taxon>
        <taxon>Lactobacillaceae</taxon>
        <taxon>Weissella</taxon>
    </lineage>
</organism>
<proteinExistence type="inferred from homology"/>
<dbReference type="Proteomes" id="UP000029079">
    <property type="component" value="Chromosome"/>
</dbReference>
<name>A0A075TYD6_9LACO</name>
<dbReference type="InterPro" id="IPR009711">
    <property type="entry name" value="UPF0473"/>
</dbReference>